<name>A0AAQ3WAI0_9ENTE</name>
<proteinExistence type="predicted"/>
<protein>
    <submittedName>
        <fullName evidence="2">Uncharacterized protein</fullName>
    </submittedName>
</protein>
<accession>A0AAQ3WAI0</accession>
<evidence type="ECO:0000313" key="2">
    <source>
        <dbReference type="EMBL" id="WYK01264.1"/>
    </source>
</evidence>
<evidence type="ECO:0000313" key="3">
    <source>
        <dbReference type="Proteomes" id="UP000194948"/>
    </source>
</evidence>
<dbReference type="EMBL" id="CP147244">
    <property type="protein sequence ID" value="WYK01264.1"/>
    <property type="molecule type" value="Genomic_DNA"/>
</dbReference>
<evidence type="ECO:0000256" key="1">
    <source>
        <dbReference type="SAM" id="Phobius"/>
    </source>
</evidence>
<keyword evidence="3" id="KW-1185">Reference proteome</keyword>
<dbReference type="AlphaFoldDB" id="A0AAQ3WAI0"/>
<gene>
    <name evidence="2" type="ORF">A5821_002401</name>
</gene>
<sequence length="66" mass="7809">MFHLISLIMVIWFLVALSAFFIRIRAFFIASYDHIKEKNLKKLSNKLFLWLVISMFVLLVASAYLL</sequence>
<feature type="transmembrane region" description="Helical" evidence="1">
    <location>
        <begin position="47"/>
        <end position="65"/>
    </location>
</feature>
<feature type="transmembrane region" description="Helical" evidence="1">
    <location>
        <begin position="6"/>
        <end position="26"/>
    </location>
</feature>
<organism evidence="2 3">
    <name type="scientific">Candidatus Enterococcus palustris</name>
    <dbReference type="NCBI Taxonomy" id="1834189"/>
    <lineage>
        <taxon>Bacteria</taxon>
        <taxon>Bacillati</taxon>
        <taxon>Bacillota</taxon>
        <taxon>Bacilli</taxon>
        <taxon>Lactobacillales</taxon>
        <taxon>Enterococcaceae</taxon>
        <taxon>Enterococcus</taxon>
    </lineage>
</organism>
<dbReference type="Proteomes" id="UP000194948">
    <property type="component" value="Chromosome"/>
</dbReference>
<keyword evidence="1" id="KW-1133">Transmembrane helix</keyword>
<keyword evidence="1" id="KW-0812">Transmembrane</keyword>
<reference evidence="2" key="2">
    <citation type="submission" date="2024-03" db="EMBL/GenBank/DDBJ databases">
        <title>The Genome Sequence of Enterococcus sp. DIV0205d.</title>
        <authorList>
            <consortium name="The Broad Institute Genomics Platform"/>
            <consortium name="The Broad Institute Microbial Omics Core"/>
            <consortium name="The Broad Institute Genomic Center for Infectious Diseases"/>
            <person name="Earl A."/>
            <person name="Manson A."/>
            <person name="Gilmore M."/>
            <person name="Schwartman J."/>
            <person name="Shea T."/>
            <person name="Abouelleil A."/>
            <person name="Cao P."/>
            <person name="Chapman S."/>
            <person name="Cusick C."/>
            <person name="Young S."/>
            <person name="Neafsey D."/>
            <person name="Nusbaum C."/>
            <person name="Birren B."/>
        </authorList>
    </citation>
    <scope>NUCLEOTIDE SEQUENCE</scope>
    <source>
        <strain evidence="2">7F3_DIV0205</strain>
    </source>
</reference>
<keyword evidence="1" id="KW-0472">Membrane</keyword>
<reference evidence="2" key="1">
    <citation type="submission" date="2017-05" db="EMBL/GenBank/DDBJ databases">
        <authorList>
            <consortium name="The Broad Institute Genomics Platform"/>
            <consortium name="The Broad Institute Genomic Center for Infectious Diseases"/>
            <person name="Earl A."/>
            <person name="Manson A."/>
            <person name="Schwartman J."/>
            <person name="Gilmore M."/>
            <person name="Abouelleil A."/>
            <person name="Cao P."/>
            <person name="Chapman S."/>
            <person name="Cusick C."/>
            <person name="Shea T."/>
            <person name="Young S."/>
            <person name="Neafsey D."/>
            <person name="Nusbaum C."/>
            <person name="Birren B."/>
        </authorList>
    </citation>
    <scope>NUCLEOTIDE SEQUENCE</scope>
    <source>
        <strain evidence="2">7F3_DIV0205</strain>
    </source>
</reference>